<accession>A0A2Z3HBK6</accession>
<dbReference type="Gene3D" id="3.40.50.150">
    <property type="entry name" value="Vaccinia Virus protein VP39"/>
    <property type="match status" value="1"/>
</dbReference>
<protein>
    <recommendedName>
        <fullName evidence="1">Methyltransferase FkbM domain-containing protein</fullName>
    </recommendedName>
</protein>
<evidence type="ECO:0000313" key="3">
    <source>
        <dbReference type="Proteomes" id="UP000245802"/>
    </source>
</evidence>
<dbReference type="OrthoDB" id="261740at2"/>
<reference evidence="2 3" key="1">
    <citation type="submission" date="2018-01" db="EMBL/GenBank/DDBJ databases">
        <title>G. obscuriglobus.</title>
        <authorList>
            <person name="Franke J."/>
            <person name="Blomberg W."/>
            <person name="Selmecki A."/>
        </authorList>
    </citation>
    <scope>NUCLEOTIDE SEQUENCE [LARGE SCALE GENOMIC DNA]</scope>
    <source>
        <strain evidence="2 3">DSM 5831</strain>
    </source>
</reference>
<dbReference type="InterPro" id="IPR029063">
    <property type="entry name" value="SAM-dependent_MTases_sf"/>
</dbReference>
<keyword evidence="3" id="KW-1185">Reference proteome</keyword>
<dbReference type="EMBL" id="CP025958">
    <property type="protein sequence ID" value="AWM40355.1"/>
    <property type="molecule type" value="Genomic_DNA"/>
</dbReference>
<evidence type="ECO:0000313" key="2">
    <source>
        <dbReference type="EMBL" id="AWM40355.1"/>
    </source>
</evidence>
<dbReference type="RefSeq" id="WP_010036086.1">
    <property type="nucleotide sequence ID" value="NZ_CP025958.1"/>
</dbReference>
<dbReference type="SUPFAM" id="SSF53335">
    <property type="entry name" value="S-adenosyl-L-methionine-dependent methyltransferases"/>
    <property type="match status" value="1"/>
</dbReference>
<organism evidence="2 3">
    <name type="scientific">Gemmata obscuriglobus</name>
    <dbReference type="NCBI Taxonomy" id="114"/>
    <lineage>
        <taxon>Bacteria</taxon>
        <taxon>Pseudomonadati</taxon>
        <taxon>Planctomycetota</taxon>
        <taxon>Planctomycetia</taxon>
        <taxon>Gemmatales</taxon>
        <taxon>Gemmataceae</taxon>
        <taxon>Gemmata</taxon>
    </lineage>
</organism>
<dbReference type="InterPro" id="IPR006342">
    <property type="entry name" value="FkbM_mtfrase"/>
</dbReference>
<gene>
    <name evidence="2" type="ORF">C1280_27370</name>
</gene>
<dbReference type="PANTHER" id="PTHR34203">
    <property type="entry name" value="METHYLTRANSFERASE, FKBM FAMILY PROTEIN"/>
    <property type="match status" value="1"/>
</dbReference>
<sequence length="285" mass="30971">MLGSIKRFLIRCMSPALAGRLRAWRVRRLVRSFPSRVVEHSYGGTRLKVFLSDPLSQGWYDNDWDPLPEIGALQRGRLRTGARVFDIGAHQGVVAAMLAHVVGRSGQVVAVEANRHNYDTAVKNRELNGLAQIEVVHAAAADKPGTLLFNEGLNGRLDDGSGGWGRQPVEALTIDGLADRYGPPDVVFLDIEGAELMALAGAPRTLASGADFFVEVHVGCGLEQLGGSAEKVLSYFPADRFTVVARAEADESFRPLRPNDELTKDRFFFVATARDAPHRTDPAAG</sequence>
<dbReference type="PANTHER" id="PTHR34203:SF15">
    <property type="entry name" value="SLL1173 PROTEIN"/>
    <property type="match status" value="1"/>
</dbReference>
<dbReference type="Pfam" id="PF05050">
    <property type="entry name" value="Methyltransf_21"/>
    <property type="match status" value="1"/>
</dbReference>
<dbReference type="Proteomes" id="UP000245802">
    <property type="component" value="Chromosome"/>
</dbReference>
<dbReference type="KEGG" id="gog:C1280_27370"/>
<dbReference type="NCBIfam" id="TIGR01444">
    <property type="entry name" value="fkbM_fam"/>
    <property type="match status" value="1"/>
</dbReference>
<dbReference type="AlphaFoldDB" id="A0A2Z3HBK6"/>
<proteinExistence type="predicted"/>
<dbReference type="InterPro" id="IPR052514">
    <property type="entry name" value="SAM-dependent_MTase"/>
</dbReference>
<name>A0A2Z3HBK6_9BACT</name>
<evidence type="ECO:0000259" key="1">
    <source>
        <dbReference type="Pfam" id="PF05050"/>
    </source>
</evidence>
<feature type="domain" description="Methyltransferase FkbM" evidence="1">
    <location>
        <begin position="86"/>
        <end position="208"/>
    </location>
</feature>